<evidence type="ECO:0000259" key="1">
    <source>
        <dbReference type="Pfam" id="PF26133"/>
    </source>
</evidence>
<dbReference type="EMBL" id="PDCK01000043">
    <property type="protein sequence ID" value="PRQ34706.1"/>
    <property type="molecule type" value="Genomic_DNA"/>
</dbReference>
<dbReference type="SUPFAM" id="SSF54001">
    <property type="entry name" value="Cysteine proteinases"/>
    <property type="match status" value="1"/>
</dbReference>
<name>A0A2P6QKK8_ROSCH</name>
<protein>
    <recommendedName>
        <fullName evidence="1">DUF8039 domain-containing protein</fullName>
    </recommendedName>
</protein>
<comment type="caution">
    <text evidence="2">The sequence shown here is derived from an EMBL/GenBank/DDBJ whole genome shotgun (WGS) entry which is preliminary data.</text>
</comment>
<dbReference type="Gene3D" id="3.40.395.10">
    <property type="entry name" value="Adenoviral Proteinase, Chain A"/>
    <property type="match status" value="1"/>
</dbReference>
<dbReference type="Gramene" id="PRQ34706">
    <property type="protein sequence ID" value="PRQ34706"/>
    <property type="gene ID" value="RchiOBHm_Chr5g0072071"/>
</dbReference>
<dbReference type="Proteomes" id="UP000238479">
    <property type="component" value="Chromosome 5"/>
</dbReference>
<dbReference type="PANTHER" id="PTHR33018:SF31">
    <property type="entry name" value="TRANSPOSASE, PTTA_EN_SPM, PLANT"/>
    <property type="match status" value="1"/>
</dbReference>
<gene>
    <name evidence="2" type="ORF">RchiOBHm_Chr5g0072071</name>
</gene>
<keyword evidence="3" id="KW-1185">Reference proteome</keyword>
<dbReference type="AlphaFoldDB" id="A0A2P6QKK8"/>
<sequence length="559" mass="62217">MSRKGYAGLEEELSGCMSDSELDRATMWIKARQDKNGGFKDPLVEEKAKKIAALKKKEVEGELITSGADDVLTLALGNPENTGVVRGVGGSVRKSTYFNLPKRRKQSVEQTVRLSVQKIMEQEREKILAEERAIWEERFRRLVEKLGVSALQTESPKVSTIDKQVGSGQGSCSNLQEKAVVGTEKLISATVKKSLDLEHLQEPSTEFLELKLPLQEPVKDVNPISGVKLNATAKDVKNSEVVVDLEIQKGSIQVETIEKECRLATGSIDNVVAIVTITEVNGENNSQLIHGVPLLKGNRRVSIVTSLVDEAKLPFPIKDEIVTVRDAIGTYVAWPENLIIFQCESKTAAKSKGLKKRKIAVEDDDEEEDIDTASLPPTTPASLIAVCNWAKERMRNAQTIICEFDEKIFGHPSKTFICKHDINNFVTMKEVSGSCIGIYIRYLYCVLKKTKMVDMVGFMDNTDVGAIGCGSPIERSRAIADRLKRAKRGQIILVPYNSGCHWMLTVLSPEEDIVYFMDPLKRRLCTGEWKNIVDNGIKIHNAQLKRQGRKTTTWKNCAV</sequence>
<dbReference type="OMA" id="AIWEERF"/>
<dbReference type="Pfam" id="PF26133">
    <property type="entry name" value="DUF8039"/>
    <property type="match status" value="1"/>
</dbReference>
<evidence type="ECO:0000313" key="2">
    <source>
        <dbReference type="EMBL" id="PRQ34706.1"/>
    </source>
</evidence>
<dbReference type="InterPro" id="IPR058352">
    <property type="entry name" value="DUF8039"/>
</dbReference>
<feature type="domain" description="DUF8039" evidence="1">
    <location>
        <begin position="258"/>
        <end position="341"/>
    </location>
</feature>
<dbReference type="PANTHER" id="PTHR33018">
    <property type="entry name" value="OS10G0338966 PROTEIN-RELATED"/>
    <property type="match status" value="1"/>
</dbReference>
<organism evidence="2 3">
    <name type="scientific">Rosa chinensis</name>
    <name type="common">China rose</name>
    <dbReference type="NCBI Taxonomy" id="74649"/>
    <lineage>
        <taxon>Eukaryota</taxon>
        <taxon>Viridiplantae</taxon>
        <taxon>Streptophyta</taxon>
        <taxon>Embryophyta</taxon>
        <taxon>Tracheophyta</taxon>
        <taxon>Spermatophyta</taxon>
        <taxon>Magnoliopsida</taxon>
        <taxon>eudicotyledons</taxon>
        <taxon>Gunneridae</taxon>
        <taxon>Pentapetalae</taxon>
        <taxon>rosids</taxon>
        <taxon>fabids</taxon>
        <taxon>Rosales</taxon>
        <taxon>Rosaceae</taxon>
        <taxon>Rosoideae</taxon>
        <taxon>Rosoideae incertae sedis</taxon>
        <taxon>Rosa</taxon>
    </lineage>
</organism>
<reference evidence="2 3" key="1">
    <citation type="journal article" date="2018" name="Nat. Genet.">
        <title>The Rosa genome provides new insights in the design of modern roses.</title>
        <authorList>
            <person name="Bendahmane M."/>
        </authorList>
    </citation>
    <scope>NUCLEOTIDE SEQUENCE [LARGE SCALE GENOMIC DNA]</scope>
    <source>
        <strain evidence="3">cv. Old Blush</strain>
    </source>
</reference>
<dbReference type="InterPro" id="IPR038765">
    <property type="entry name" value="Papain-like_cys_pep_sf"/>
</dbReference>
<accession>A0A2P6QKK8</accession>
<proteinExistence type="predicted"/>
<evidence type="ECO:0000313" key="3">
    <source>
        <dbReference type="Proteomes" id="UP000238479"/>
    </source>
</evidence>